<dbReference type="EMBL" id="BSXT01005138">
    <property type="protein sequence ID" value="GMF59865.1"/>
    <property type="molecule type" value="Genomic_DNA"/>
</dbReference>
<protein>
    <submittedName>
        <fullName evidence="2">Unnamed protein product</fullName>
    </submittedName>
</protein>
<proteinExistence type="predicted"/>
<accession>A0A9W6YDX8</accession>
<organism evidence="2 3">
    <name type="scientific">Phytophthora fragariaefolia</name>
    <dbReference type="NCBI Taxonomy" id="1490495"/>
    <lineage>
        <taxon>Eukaryota</taxon>
        <taxon>Sar</taxon>
        <taxon>Stramenopiles</taxon>
        <taxon>Oomycota</taxon>
        <taxon>Peronosporomycetes</taxon>
        <taxon>Peronosporales</taxon>
        <taxon>Peronosporaceae</taxon>
        <taxon>Phytophthora</taxon>
    </lineage>
</organism>
<feature type="region of interest" description="Disordered" evidence="1">
    <location>
        <begin position="75"/>
        <end position="99"/>
    </location>
</feature>
<dbReference type="Proteomes" id="UP001165121">
    <property type="component" value="Unassembled WGS sequence"/>
</dbReference>
<evidence type="ECO:0000256" key="1">
    <source>
        <dbReference type="SAM" id="MobiDB-lite"/>
    </source>
</evidence>
<name>A0A9W6YDX8_9STRA</name>
<gene>
    <name evidence="2" type="ORF">Pfra01_002595600</name>
</gene>
<comment type="caution">
    <text evidence="2">The sequence shown here is derived from an EMBL/GenBank/DDBJ whole genome shotgun (WGS) entry which is preliminary data.</text>
</comment>
<sequence length="135" mass="14787">MPVLLHMHHVGLESLNTQVVSVANPCTVPFYYTLLSTKVTQQDRQLLVGDLSCGGELAQNGVVIHSTAVNQSQLAALRGSSKSREREGSRTSNQSQMNQAIFPTPLAHQAFSDFVAKADESMLCQWRCKKESKVA</sequence>
<evidence type="ECO:0000313" key="3">
    <source>
        <dbReference type="Proteomes" id="UP001165121"/>
    </source>
</evidence>
<keyword evidence="3" id="KW-1185">Reference proteome</keyword>
<dbReference type="AlphaFoldDB" id="A0A9W6YDX8"/>
<evidence type="ECO:0000313" key="2">
    <source>
        <dbReference type="EMBL" id="GMF59865.1"/>
    </source>
</evidence>
<reference evidence="2" key="1">
    <citation type="submission" date="2023-04" db="EMBL/GenBank/DDBJ databases">
        <title>Phytophthora fragariaefolia NBRC 109709.</title>
        <authorList>
            <person name="Ichikawa N."/>
            <person name="Sato H."/>
            <person name="Tonouchi N."/>
        </authorList>
    </citation>
    <scope>NUCLEOTIDE SEQUENCE</scope>
    <source>
        <strain evidence="2">NBRC 109709</strain>
    </source>
</reference>